<comment type="caution">
    <text evidence="8">The sequence shown here is derived from an EMBL/GenBank/DDBJ whole genome shotgun (WGS) entry which is preliminary data.</text>
</comment>
<dbReference type="GO" id="GO:0015288">
    <property type="term" value="F:porin activity"/>
    <property type="evidence" value="ECO:0007669"/>
    <property type="project" value="TreeGrafter"/>
</dbReference>
<evidence type="ECO:0000256" key="2">
    <source>
        <dbReference type="ARBA" id="ARBA00007613"/>
    </source>
</evidence>
<keyword evidence="6" id="KW-0472">Membrane</keyword>
<proteinExistence type="inferred from homology"/>
<keyword evidence="3" id="KW-0813">Transport</keyword>
<dbReference type="PANTHER" id="PTHR30026">
    <property type="entry name" value="OUTER MEMBRANE PROTEIN TOLC"/>
    <property type="match status" value="1"/>
</dbReference>
<dbReference type="InterPro" id="IPR051906">
    <property type="entry name" value="TolC-like"/>
</dbReference>
<dbReference type="GO" id="GO:1990281">
    <property type="term" value="C:efflux pump complex"/>
    <property type="evidence" value="ECO:0007669"/>
    <property type="project" value="TreeGrafter"/>
</dbReference>
<keyword evidence="5" id="KW-0812">Transmembrane</keyword>
<dbReference type="Proteomes" id="UP000285780">
    <property type="component" value="Unassembled WGS sequence"/>
</dbReference>
<dbReference type="Pfam" id="PF02321">
    <property type="entry name" value="OEP"/>
    <property type="match status" value="2"/>
</dbReference>
<dbReference type="SUPFAM" id="SSF56954">
    <property type="entry name" value="Outer membrane efflux proteins (OEP)"/>
    <property type="match status" value="1"/>
</dbReference>
<dbReference type="Gene3D" id="1.20.1600.10">
    <property type="entry name" value="Outer membrane efflux proteins (OEP)"/>
    <property type="match status" value="1"/>
</dbReference>
<organism evidence="8 9">
    <name type="scientific">Tenacibaculum lutimaris</name>
    <dbReference type="NCBI Taxonomy" id="285258"/>
    <lineage>
        <taxon>Bacteria</taxon>
        <taxon>Pseudomonadati</taxon>
        <taxon>Bacteroidota</taxon>
        <taxon>Flavobacteriia</taxon>
        <taxon>Flavobacteriales</taxon>
        <taxon>Flavobacteriaceae</taxon>
        <taxon>Tenacibaculum</taxon>
    </lineage>
</organism>
<dbReference type="PANTHER" id="PTHR30026:SF20">
    <property type="entry name" value="OUTER MEMBRANE PROTEIN TOLC"/>
    <property type="match status" value="1"/>
</dbReference>
<comment type="subcellular location">
    <subcellularLocation>
        <location evidence="1">Cell outer membrane</location>
    </subcellularLocation>
</comment>
<accession>A0A420E4F2</accession>
<dbReference type="RefSeq" id="WP_028891439.1">
    <property type="nucleotide sequence ID" value="NZ_RAQM01000006.1"/>
</dbReference>
<keyword evidence="4" id="KW-1134">Transmembrane beta strand</keyword>
<evidence type="ECO:0000256" key="6">
    <source>
        <dbReference type="ARBA" id="ARBA00023136"/>
    </source>
</evidence>
<dbReference type="GO" id="GO:0009279">
    <property type="term" value="C:cell outer membrane"/>
    <property type="evidence" value="ECO:0007669"/>
    <property type="project" value="UniProtKB-SubCell"/>
</dbReference>
<name>A0A420E4F2_9FLAO</name>
<evidence type="ECO:0000256" key="1">
    <source>
        <dbReference type="ARBA" id="ARBA00004442"/>
    </source>
</evidence>
<evidence type="ECO:0000256" key="5">
    <source>
        <dbReference type="ARBA" id="ARBA00022692"/>
    </source>
</evidence>
<evidence type="ECO:0000256" key="4">
    <source>
        <dbReference type="ARBA" id="ARBA00022452"/>
    </source>
</evidence>
<evidence type="ECO:0000313" key="9">
    <source>
        <dbReference type="Proteomes" id="UP000285780"/>
    </source>
</evidence>
<keyword evidence="9" id="KW-1185">Reference proteome</keyword>
<reference evidence="8 9" key="1">
    <citation type="submission" date="2018-09" db="EMBL/GenBank/DDBJ databases">
        <title>Genomic Encyclopedia of Archaeal and Bacterial Type Strains, Phase II (KMG-II): from individual species to whole genera.</title>
        <authorList>
            <person name="Goeker M."/>
        </authorList>
    </citation>
    <scope>NUCLEOTIDE SEQUENCE [LARGE SCALE GENOMIC DNA]</scope>
    <source>
        <strain evidence="8 9">DSM 16505</strain>
    </source>
</reference>
<keyword evidence="7" id="KW-0998">Cell outer membrane</keyword>
<evidence type="ECO:0000256" key="7">
    <source>
        <dbReference type="ARBA" id="ARBA00023237"/>
    </source>
</evidence>
<dbReference type="EMBL" id="RAQM01000006">
    <property type="protein sequence ID" value="RKF04952.1"/>
    <property type="molecule type" value="Genomic_DNA"/>
</dbReference>
<gene>
    <name evidence="8" type="ORF">C8N26_0346</name>
</gene>
<dbReference type="AlphaFoldDB" id="A0A420E4F2"/>
<evidence type="ECO:0000256" key="3">
    <source>
        <dbReference type="ARBA" id="ARBA00022448"/>
    </source>
</evidence>
<dbReference type="InterPro" id="IPR003423">
    <property type="entry name" value="OMP_efflux"/>
</dbReference>
<comment type="similarity">
    <text evidence="2">Belongs to the outer membrane factor (OMF) (TC 1.B.17) family.</text>
</comment>
<dbReference type="GO" id="GO:0015562">
    <property type="term" value="F:efflux transmembrane transporter activity"/>
    <property type="evidence" value="ECO:0007669"/>
    <property type="project" value="InterPro"/>
</dbReference>
<evidence type="ECO:0000313" key="8">
    <source>
        <dbReference type="EMBL" id="RKF04952.1"/>
    </source>
</evidence>
<sequence length="455" mass="50390">MKTKIALFTAIFTSLAVFSQKQWTLKECVDYALKNNITIKQNRLSVDLAEKDVEIAKGNFLPDLGFSNSHRGSFGLSSGVSGVNTSQDRYSTNFALGTQGTIFNGFRNLNSKKQALLNVKGSELDLAKIENDISLNVVNEYLNVLFAKENLAVAKVQAEISKKQIERAKAQYEGGAIPKGDLLNVESTAANDVQNVVIQENTLSIALLRLSQLLQISSEDFAIADIEVGSPSAALLYDNSSVVYEKALTQWPDIERAELNLENADLGIELAKGAYLPTLTYSANAGTSYFTVFGEPDRRVIGVDPVTQLPIYESYGFFKQLDNNLSYGVGVSLNIPIFNRFQTKNRVAKSTIDKEVSELALENQKLQLQQEIESAFLDAKAAAKTYEAAQVSLEAQKEAFKNAQVSYDYGSMTQFDFDQVRNRLVNAEGAMIRAKYDYVFKTKVLKFYYGESIVD</sequence>
<protein>
    <submittedName>
        <fullName evidence="8">Outer membrane protein</fullName>
    </submittedName>
</protein>